<accession>A0A918WNN6</accession>
<feature type="transmembrane region" description="Helical" evidence="1">
    <location>
        <begin position="55"/>
        <end position="75"/>
    </location>
</feature>
<dbReference type="RefSeq" id="WP_189572528.1">
    <property type="nucleotide sequence ID" value="NZ_BMXI01000016.1"/>
</dbReference>
<keyword evidence="3" id="KW-1185">Reference proteome</keyword>
<reference evidence="2" key="1">
    <citation type="journal article" date="2014" name="Int. J. Syst. Evol. Microbiol.">
        <title>Complete genome sequence of Corynebacterium casei LMG S-19264T (=DSM 44701T), isolated from a smear-ripened cheese.</title>
        <authorList>
            <consortium name="US DOE Joint Genome Institute (JGI-PGF)"/>
            <person name="Walter F."/>
            <person name="Albersmeier A."/>
            <person name="Kalinowski J."/>
            <person name="Ruckert C."/>
        </authorList>
    </citation>
    <scope>NUCLEOTIDE SEQUENCE</scope>
    <source>
        <strain evidence="2">KCTC 12988</strain>
    </source>
</reference>
<protein>
    <submittedName>
        <fullName evidence="2">Uncharacterized protein</fullName>
    </submittedName>
</protein>
<dbReference type="Proteomes" id="UP000644507">
    <property type="component" value="Unassembled WGS sequence"/>
</dbReference>
<evidence type="ECO:0000313" key="2">
    <source>
        <dbReference type="EMBL" id="GHC63184.1"/>
    </source>
</evidence>
<organism evidence="2 3">
    <name type="scientific">Roseibacillus persicicus</name>
    <dbReference type="NCBI Taxonomy" id="454148"/>
    <lineage>
        <taxon>Bacteria</taxon>
        <taxon>Pseudomonadati</taxon>
        <taxon>Verrucomicrobiota</taxon>
        <taxon>Verrucomicrobiia</taxon>
        <taxon>Verrucomicrobiales</taxon>
        <taxon>Verrucomicrobiaceae</taxon>
        <taxon>Roseibacillus</taxon>
    </lineage>
</organism>
<keyword evidence="1" id="KW-1133">Transmembrane helix</keyword>
<comment type="caution">
    <text evidence="2">The sequence shown here is derived from an EMBL/GenBank/DDBJ whole genome shotgun (WGS) entry which is preliminary data.</text>
</comment>
<sequence>MDVYQAPAQRNEPDPNSLRELVHGWERMRLRFNLILLPLGLIDLLLWSYQDWTQLVFLLPGALLFGIGANCCYFLGPLAELYTRALLPEVTPRQLFYWAGVVFSLLIILLSGAFGFVFNELVL</sequence>
<feature type="transmembrane region" description="Helical" evidence="1">
    <location>
        <begin position="30"/>
        <end position="49"/>
    </location>
</feature>
<keyword evidence="1" id="KW-0472">Membrane</keyword>
<feature type="transmembrane region" description="Helical" evidence="1">
    <location>
        <begin position="95"/>
        <end position="118"/>
    </location>
</feature>
<reference evidence="2" key="2">
    <citation type="submission" date="2020-09" db="EMBL/GenBank/DDBJ databases">
        <authorList>
            <person name="Sun Q."/>
            <person name="Kim S."/>
        </authorList>
    </citation>
    <scope>NUCLEOTIDE SEQUENCE</scope>
    <source>
        <strain evidence="2">KCTC 12988</strain>
    </source>
</reference>
<dbReference type="EMBL" id="BMXI01000016">
    <property type="protein sequence ID" value="GHC63184.1"/>
    <property type="molecule type" value="Genomic_DNA"/>
</dbReference>
<proteinExistence type="predicted"/>
<keyword evidence="1" id="KW-0812">Transmembrane</keyword>
<evidence type="ECO:0000313" key="3">
    <source>
        <dbReference type="Proteomes" id="UP000644507"/>
    </source>
</evidence>
<evidence type="ECO:0000256" key="1">
    <source>
        <dbReference type="SAM" id="Phobius"/>
    </source>
</evidence>
<name>A0A918WNN6_9BACT</name>
<gene>
    <name evidence="2" type="ORF">GCM10007100_33350</name>
</gene>
<dbReference type="AlphaFoldDB" id="A0A918WNN6"/>